<accession>S9PU62</accession>
<organism evidence="1 2">
    <name type="scientific">Schizosaccharomyces octosporus (strain yFS286)</name>
    <name type="common">Fission yeast</name>
    <name type="synonym">Octosporomyces octosporus</name>
    <dbReference type="NCBI Taxonomy" id="483514"/>
    <lineage>
        <taxon>Eukaryota</taxon>
        <taxon>Fungi</taxon>
        <taxon>Dikarya</taxon>
        <taxon>Ascomycota</taxon>
        <taxon>Taphrinomycotina</taxon>
        <taxon>Schizosaccharomycetes</taxon>
        <taxon>Schizosaccharomycetales</taxon>
        <taxon>Schizosaccharomycetaceae</taxon>
        <taxon>Schizosaccharomyces</taxon>
    </lineage>
</organism>
<dbReference type="AlphaFoldDB" id="S9PU62"/>
<dbReference type="InterPro" id="IPR013744">
    <property type="entry name" value="SidJ"/>
</dbReference>
<dbReference type="Proteomes" id="UP000016088">
    <property type="component" value="Unassembled WGS sequence"/>
</dbReference>
<protein>
    <submittedName>
        <fullName evidence="1">DUF1749 family protein</fullName>
    </submittedName>
</protein>
<dbReference type="InterPro" id="IPR029058">
    <property type="entry name" value="AB_hydrolase_fold"/>
</dbReference>
<dbReference type="GeneID" id="25030699"/>
<keyword evidence="2" id="KW-1185">Reference proteome</keyword>
<gene>
    <name evidence="1" type="ORF">SOCG_01719</name>
</gene>
<sequence length="320" mass="34866">MHSAAPVRQSSFPGILHQYTSKLVGFEFIGSSGKTISSNKERPLLLFVGGLGDGLLTVPYVPSLVEPLDKLGWSVVQVNTQSSYIGWGTGSLVRDDEDLHKAVDFFAHLGGADYNSRKIVLMGHSTGSQNVLYYLSQSPLDNHLAAAIAQASVSDREGCYNTIGVDKTEALVAWVQKEYIEKGLGDDVLPRSKVAHSMGDTPVSANRFMDLVSIRGRDDFFSTDLTPDDFAKTFGSIKPITGTNDYSRLALFMSEKDEFLAKSVNREEIVQRFREAIRPSTSNSDASGVIPGATHNVGEASEPGALEWLIEHLVKVLKQV</sequence>
<reference evidence="1 2" key="1">
    <citation type="journal article" date="2011" name="Science">
        <title>Comparative functional genomics of the fission yeasts.</title>
        <authorList>
            <person name="Rhind N."/>
            <person name="Chen Z."/>
            <person name="Yassour M."/>
            <person name="Thompson D.A."/>
            <person name="Haas B.J."/>
            <person name="Habib N."/>
            <person name="Wapinski I."/>
            <person name="Roy S."/>
            <person name="Lin M.F."/>
            <person name="Heiman D.I."/>
            <person name="Young S.K."/>
            <person name="Furuya K."/>
            <person name="Guo Y."/>
            <person name="Pidoux A."/>
            <person name="Chen H.M."/>
            <person name="Robbertse B."/>
            <person name="Goldberg J.M."/>
            <person name="Aoki K."/>
            <person name="Bayne E.H."/>
            <person name="Berlin A.M."/>
            <person name="Desjardins C.A."/>
            <person name="Dobbs E."/>
            <person name="Dukaj L."/>
            <person name="Fan L."/>
            <person name="FitzGerald M.G."/>
            <person name="French C."/>
            <person name="Gujja S."/>
            <person name="Hansen K."/>
            <person name="Keifenheim D."/>
            <person name="Levin J.Z."/>
            <person name="Mosher R.A."/>
            <person name="Mueller C.A."/>
            <person name="Pfiffner J."/>
            <person name="Priest M."/>
            <person name="Russ C."/>
            <person name="Smialowska A."/>
            <person name="Swoboda P."/>
            <person name="Sykes S.M."/>
            <person name="Vaughn M."/>
            <person name="Vengrova S."/>
            <person name="Yoder R."/>
            <person name="Zeng Q."/>
            <person name="Allshire R."/>
            <person name="Baulcombe D."/>
            <person name="Birren B.W."/>
            <person name="Brown W."/>
            <person name="Ekwall K."/>
            <person name="Kellis M."/>
            <person name="Leatherwood J."/>
            <person name="Levin H."/>
            <person name="Margalit H."/>
            <person name="Martienssen R."/>
            <person name="Nieduszynski C.A."/>
            <person name="Spatafora J.W."/>
            <person name="Friedman N."/>
            <person name="Dalgaard J.Z."/>
            <person name="Baumann P."/>
            <person name="Niki H."/>
            <person name="Regev A."/>
            <person name="Nusbaum C."/>
        </authorList>
    </citation>
    <scope>NUCLEOTIDE SEQUENCE [LARGE SCALE GENOMIC DNA]</scope>
    <source>
        <strain evidence="2">yFS286</strain>
    </source>
</reference>
<evidence type="ECO:0000313" key="2">
    <source>
        <dbReference type="Proteomes" id="UP000016088"/>
    </source>
</evidence>
<dbReference type="VEuPathDB" id="FungiDB:SOCG_01719"/>
<name>S9PU62_SCHOY</name>
<dbReference type="Gene3D" id="3.40.50.1820">
    <property type="entry name" value="alpha/beta hydrolase"/>
    <property type="match status" value="1"/>
</dbReference>
<dbReference type="PANTHER" id="PTHR31591">
    <property type="entry name" value="UPF0613 PROTEIN PB24D3.06C"/>
    <property type="match status" value="1"/>
</dbReference>
<proteinExistence type="predicted"/>
<dbReference type="OMA" id="LHYLYSP"/>
<dbReference type="eggNOG" id="KOG4840">
    <property type="taxonomic scope" value="Eukaryota"/>
</dbReference>
<dbReference type="HOGENOM" id="CLU_049633_3_0_1"/>
<dbReference type="PANTHER" id="PTHR31591:SF1">
    <property type="entry name" value="UPF0613 PROTEIN PB24D3.06C"/>
    <property type="match status" value="1"/>
</dbReference>
<dbReference type="EMBL" id="KE503208">
    <property type="protein sequence ID" value="EPX71502.1"/>
    <property type="molecule type" value="Genomic_DNA"/>
</dbReference>
<dbReference type="RefSeq" id="XP_013020126.1">
    <property type="nucleotide sequence ID" value="XM_013164672.1"/>
</dbReference>
<dbReference type="OrthoDB" id="10034502at2759"/>
<dbReference type="Pfam" id="PF08538">
    <property type="entry name" value="DUF1749"/>
    <property type="match status" value="1"/>
</dbReference>
<dbReference type="SUPFAM" id="SSF53474">
    <property type="entry name" value="alpha/beta-Hydrolases"/>
    <property type="match status" value="1"/>
</dbReference>
<evidence type="ECO:0000313" key="1">
    <source>
        <dbReference type="EMBL" id="EPX71502.1"/>
    </source>
</evidence>